<dbReference type="EMBL" id="AMBO01000333">
    <property type="protein sequence ID" value="EKD00835.1"/>
    <property type="molecule type" value="Genomic_DNA"/>
</dbReference>
<dbReference type="InterPro" id="IPR039899">
    <property type="entry name" value="BET1_SNARE"/>
</dbReference>
<proteinExistence type="predicted"/>
<dbReference type="GO" id="GO:0012505">
    <property type="term" value="C:endomembrane system"/>
    <property type="evidence" value="ECO:0007669"/>
    <property type="project" value="UniProtKB-SubCell"/>
</dbReference>
<comment type="caution">
    <text evidence="2">The sequence shown here is derived from an EMBL/GenBank/DDBJ whole genome shotgun (WGS) entry which is preliminary data.</text>
</comment>
<protein>
    <submittedName>
        <fullName evidence="2">Uncharacterized protein</fullName>
    </submittedName>
</protein>
<keyword evidence="3" id="KW-1185">Reference proteome</keyword>
<dbReference type="STRING" id="1220162.K1VA09"/>
<sequence length="82" mass="8984">MSQTDQTLENQNEAELNSLHGKIKALRHVTIDILDDANRQNDQLGQTVRIPGLFDGRASTYPVDIPPVGIAVAGVQLRNPTH</sequence>
<dbReference type="HOGENOM" id="CLU_2559923_0_0_1"/>
<reference evidence="2 3" key="1">
    <citation type="journal article" date="2012" name="Eukaryot. Cell">
        <title>Genome sequence of the Trichosporon asahii environmental strain CBS 8904.</title>
        <authorList>
            <person name="Yang R.Y."/>
            <person name="Li H.T."/>
            <person name="Zhu H."/>
            <person name="Zhou G.P."/>
            <person name="Wang M."/>
            <person name="Wang L."/>
        </authorList>
    </citation>
    <scope>NUCLEOTIDE SEQUENCE [LARGE SCALE GENOMIC DNA]</scope>
    <source>
        <strain evidence="2 3">CBS 8904</strain>
    </source>
</reference>
<dbReference type="AlphaFoldDB" id="K1VA09"/>
<gene>
    <name evidence="2" type="ORF">A1Q2_04845</name>
</gene>
<name>K1VA09_TRIAC</name>
<dbReference type="OrthoDB" id="3063237at2759"/>
<dbReference type="CDD" id="cd15853">
    <property type="entry name" value="SNARE_Bet1"/>
    <property type="match status" value="1"/>
</dbReference>
<dbReference type="Proteomes" id="UP000006757">
    <property type="component" value="Unassembled WGS sequence"/>
</dbReference>
<dbReference type="InParanoid" id="K1VA09"/>
<evidence type="ECO:0000313" key="3">
    <source>
        <dbReference type="Proteomes" id="UP000006757"/>
    </source>
</evidence>
<organism evidence="2 3">
    <name type="scientific">Trichosporon asahii var. asahii (strain CBS 8904)</name>
    <name type="common">Yeast</name>
    <dbReference type="NCBI Taxonomy" id="1220162"/>
    <lineage>
        <taxon>Eukaryota</taxon>
        <taxon>Fungi</taxon>
        <taxon>Dikarya</taxon>
        <taxon>Basidiomycota</taxon>
        <taxon>Agaricomycotina</taxon>
        <taxon>Tremellomycetes</taxon>
        <taxon>Trichosporonales</taxon>
        <taxon>Trichosporonaceae</taxon>
        <taxon>Trichosporon</taxon>
    </lineage>
</organism>
<accession>K1VA09</accession>
<evidence type="ECO:0000313" key="2">
    <source>
        <dbReference type="EMBL" id="EKD00835.1"/>
    </source>
</evidence>
<dbReference type="SUPFAM" id="SSF58038">
    <property type="entry name" value="SNARE fusion complex"/>
    <property type="match status" value="1"/>
</dbReference>
<evidence type="ECO:0000256" key="1">
    <source>
        <dbReference type="ARBA" id="ARBA00046280"/>
    </source>
</evidence>
<comment type="subcellular location">
    <subcellularLocation>
        <location evidence="1">Endomembrane system</location>
        <topology evidence="1">Single-pass type IV membrane protein</topology>
    </subcellularLocation>
</comment>